<evidence type="ECO:0000313" key="3">
    <source>
        <dbReference type="Proteomes" id="UP001459277"/>
    </source>
</evidence>
<protein>
    <recommendedName>
        <fullName evidence="1">DUF7746 domain-containing protein</fullName>
    </recommendedName>
</protein>
<comment type="caution">
    <text evidence="2">The sequence shown here is derived from an EMBL/GenBank/DDBJ whole genome shotgun (WGS) entry which is preliminary data.</text>
</comment>
<dbReference type="PANTHER" id="PTHR33054:SF9">
    <property type="entry name" value="CCHC-TYPE DOMAIN-CONTAINING PROTEIN"/>
    <property type="match status" value="1"/>
</dbReference>
<dbReference type="AlphaFoldDB" id="A0AAW2DE67"/>
<gene>
    <name evidence="2" type="ORF">SO802_008913</name>
</gene>
<dbReference type="Proteomes" id="UP001459277">
    <property type="component" value="Unassembled WGS sequence"/>
</dbReference>
<keyword evidence="3" id="KW-1185">Reference proteome</keyword>
<name>A0AAW2DE67_9ROSI</name>
<accession>A0AAW2DE67</accession>
<proteinExistence type="predicted"/>
<evidence type="ECO:0000259" key="1">
    <source>
        <dbReference type="Pfam" id="PF24925"/>
    </source>
</evidence>
<dbReference type="InterPro" id="IPR056648">
    <property type="entry name" value="DUF7746"/>
</dbReference>
<feature type="non-terminal residue" evidence="2">
    <location>
        <position position="570"/>
    </location>
</feature>
<evidence type="ECO:0000313" key="2">
    <source>
        <dbReference type="EMBL" id="KAL0007411.1"/>
    </source>
</evidence>
<reference evidence="2 3" key="1">
    <citation type="submission" date="2024-01" db="EMBL/GenBank/DDBJ databases">
        <title>A telomere-to-telomere, gap-free genome of sweet tea (Lithocarpus litseifolius).</title>
        <authorList>
            <person name="Zhou J."/>
        </authorList>
    </citation>
    <scope>NUCLEOTIDE SEQUENCE [LARGE SCALE GENOMIC DNA]</scope>
    <source>
        <strain evidence="2">Zhou-2022a</strain>
        <tissue evidence="2">Leaf</tissue>
    </source>
</reference>
<dbReference type="Pfam" id="PF24925">
    <property type="entry name" value="DUF7746"/>
    <property type="match status" value="1"/>
</dbReference>
<sequence length="570" mass="66540">MSFAKNWYSKPTPPDMQFEERFFQTQFSISVDKLYEWNIDGLSEQEIINKMRHMSMVGIAHMNNHNLDHPEIVELLVTGFSGTLRRWWDLYLTEDSRESIKHAVKKNDDCLPIFNERIGNSIPDDVNTLIYTILKHFVVSKKSIKMQMNPVDMLFFLIKENKFTTRKNIADINTTNKWIKNICTTNKWNIMPSSTARKNKGKALAQGYPQDKRLPAGQPFVMHEGVSSGTKPSRSTSFQEFALAEVAYSSGDMVIALQEVLSKTLQFYNGVYSEPPAPVKLLLDNFQAAFTLNHRKLFKKTLQSLEIHLVNLIAENEIYESLFVDLTTQNEVYESLLAHPTSENEAFGNPFIKHIPNEPYTKSKAMFRSFDLWYKYFKKLVTATIPNLADLDVDDNVFIQLDWEEHFGSSLRVYEKKHPFPGLLVNYEEEMDDEERDPDWLSQICWSTLPKWEKDNWMNVQPSKHFILINGYTHQGQWYEGDSRLSFRDPYALANCWGNYFNNQILEVIQNLWKYYHFIGNTDRIFVFGIKPYDTAIWHLSIADYINPKGLIIPGKDPVYEPLLYCGFYN</sequence>
<feature type="domain" description="DUF7746" evidence="1">
    <location>
        <begin position="31"/>
        <end position="106"/>
    </location>
</feature>
<dbReference type="PANTHER" id="PTHR33054">
    <property type="entry name" value="CCHC-TYPE DOMAIN-CONTAINING PROTEIN"/>
    <property type="match status" value="1"/>
</dbReference>
<organism evidence="2 3">
    <name type="scientific">Lithocarpus litseifolius</name>
    <dbReference type="NCBI Taxonomy" id="425828"/>
    <lineage>
        <taxon>Eukaryota</taxon>
        <taxon>Viridiplantae</taxon>
        <taxon>Streptophyta</taxon>
        <taxon>Embryophyta</taxon>
        <taxon>Tracheophyta</taxon>
        <taxon>Spermatophyta</taxon>
        <taxon>Magnoliopsida</taxon>
        <taxon>eudicotyledons</taxon>
        <taxon>Gunneridae</taxon>
        <taxon>Pentapetalae</taxon>
        <taxon>rosids</taxon>
        <taxon>fabids</taxon>
        <taxon>Fagales</taxon>
        <taxon>Fagaceae</taxon>
        <taxon>Lithocarpus</taxon>
    </lineage>
</organism>
<dbReference type="EMBL" id="JAZDWU010000003">
    <property type="protein sequence ID" value="KAL0007411.1"/>
    <property type="molecule type" value="Genomic_DNA"/>
</dbReference>